<evidence type="ECO:0000313" key="9">
    <source>
        <dbReference type="Proteomes" id="UP001432059"/>
    </source>
</evidence>
<dbReference type="Pfam" id="PF02321">
    <property type="entry name" value="OEP"/>
    <property type="match status" value="2"/>
</dbReference>
<evidence type="ECO:0000256" key="1">
    <source>
        <dbReference type="ARBA" id="ARBA00004442"/>
    </source>
</evidence>
<keyword evidence="4" id="KW-1134">Transmembrane beta strand</keyword>
<dbReference type="RefSeq" id="WP_327984756.1">
    <property type="nucleotide sequence ID" value="NZ_CP136426.1"/>
</dbReference>
<comment type="subcellular location">
    <subcellularLocation>
        <location evidence="1">Cell outer membrane</location>
    </subcellularLocation>
</comment>
<dbReference type="PANTHER" id="PTHR30026">
    <property type="entry name" value="OUTER MEMBRANE PROTEIN TOLC"/>
    <property type="match status" value="1"/>
</dbReference>
<keyword evidence="3" id="KW-0813">Transport</keyword>
<evidence type="ECO:0000256" key="5">
    <source>
        <dbReference type="ARBA" id="ARBA00022692"/>
    </source>
</evidence>
<name>A0AAU0EZE6_9FLAO</name>
<evidence type="ECO:0000256" key="2">
    <source>
        <dbReference type="ARBA" id="ARBA00007613"/>
    </source>
</evidence>
<keyword evidence="6" id="KW-0472">Membrane</keyword>
<dbReference type="GO" id="GO:0009279">
    <property type="term" value="C:cell outer membrane"/>
    <property type="evidence" value="ECO:0007669"/>
    <property type="project" value="UniProtKB-SubCell"/>
</dbReference>
<organism evidence="8 9">
    <name type="scientific">Bergeyella porcorum</name>
    <dbReference type="NCBI Taxonomy" id="1735111"/>
    <lineage>
        <taxon>Bacteria</taxon>
        <taxon>Pseudomonadati</taxon>
        <taxon>Bacteroidota</taxon>
        <taxon>Flavobacteriia</taxon>
        <taxon>Flavobacteriales</taxon>
        <taxon>Weeksellaceae</taxon>
        <taxon>Bergeyella</taxon>
    </lineage>
</organism>
<dbReference type="GO" id="GO:1990281">
    <property type="term" value="C:efflux pump complex"/>
    <property type="evidence" value="ECO:0007669"/>
    <property type="project" value="TreeGrafter"/>
</dbReference>
<dbReference type="GO" id="GO:0015562">
    <property type="term" value="F:efflux transmembrane transporter activity"/>
    <property type="evidence" value="ECO:0007669"/>
    <property type="project" value="InterPro"/>
</dbReference>
<dbReference type="GO" id="GO:0015288">
    <property type="term" value="F:porin activity"/>
    <property type="evidence" value="ECO:0007669"/>
    <property type="project" value="TreeGrafter"/>
</dbReference>
<evidence type="ECO:0008006" key="10">
    <source>
        <dbReference type="Google" id="ProtNLM"/>
    </source>
</evidence>
<proteinExistence type="inferred from homology"/>
<evidence type="ECO:0000313" key="8">
    <source>
        <dbReference type="EMBL" id="WOC51089.1"/>
    </source>
</evidence>
<dbReference type="SUPFAM" id="SSF56954">
    <property type="entry name" value="Outer membrane efflux proteins (OEP)"/>
    <property type="match status" value="1"/>
</dbReference>
<sequence>MKKTFVILFSLSSFWVFSQKKWSLKECVDYALNNNLQIISNQYQKQIQDKNLAIAENEYLPSVGANVNNSVSFGQTQGFQGSIGRNDNFNNSANISANVLLYNGKRLEKQVRRSQFNVEVALHDLETVKNNISLQIVQQYLAVLLNKEILKINTSALENAQKLYDRAKITTEVGTTAQTVLAEAEAALAREKQNYKTAEIDIKRNLFALAQLLQLKDYQDFDVEDILLQDQLDPAQQQSLETVLNNAYTQQPEIKSAEQKIKIAETETEIAKTNFLPTVTANAGLGSFYFNSLVTDITGMDAFGNIIKEKNFFEQYKNNFSQQLGLSINIPIFNKGNTKLQVEQAKINETIAKNNLALQKQELLQSIQKVFFDLEANYENHLAALEAEKSSKLALEFTEKSYLAGRSTIYDLNIARNNFANAQGTVAQAKYNFMFNLKLLQFYTDGKLEL</sequence>
<keyword evidence="5" id="KW-0812">Transmembrane</keyword>
<protein>
    <recommendedName>
        <fullName evidence="10">TolC family protein</fullName>
    </recommendedName>
</protein>
<gene>
    <name evidence="8" type="ORF">BPO_0442</name>
</gene>
<keyword evidence="9" id="KW-1185">Reference proteome</keyword>
<dbReference type="KEGG" id="bpor:BPO_0442"/>
<dbReference type="EMBL" id="CP136426">
    <property type="protein sequence ID" value="WOC51089.1"/>
    <property type="molecule type" value="Genomic_DNA"/>
</dbReference>
<dbReference type="PANTHER" id="PTHR30026:SF20">
    <property type="entry name" value="OUTER MEMBRANE PROTEIN TOLC"/>
    <property type="match status" value="1"/>
</dbReference>
<keyword evidence="7" id="KW-0998">Cell outer membrane</keyword>
<evidence type="ECO:0000256" key="6">
    <source>
        <dbReference type="ARBA" id="ARBA00023136"/>
    </source>
</evidence>
<dbReference type="InterPro" id="IPR003423">
    <property type="entry name" value="OMP_efflux"/>
</dbReference>
<dbReference type="InterPro" id="IPR051906">
    <property type="entry name" value="TolC-like"/>
</dbReference>
<dbReference type="Gene3D" id="1.20.1600.10">
    <property type="entry name" value="Outer membrane efflux proteins (OEP)"/>
    <property type="match status" value="1"/>
</dbReference>
<evidence type="ECO:0000256" key="7">
    <source>
        <dbReference type="ARBA" id="ARBA00023237"/>
    </source>
</evidence>
<reference evidence="8" key="1">
    <citation type="submission" date="2023-10" db="EMBL/GenBank/DDBJ databases">
        <title>Characterization and whole genome sequencing of a novel strain of Bergeyella porcorum QD2021 isolated from pig.</title>
        <authorList>
            <person name="Liu G."/>
            <person name="Chen C."/>
            <person name="Han X."/>
        </authorList>
    </citation>
    <scope>NUCLEOTIDE SEQUENCE</scope>
    <source>
        <strain evidence="8">QD2021</strain>
    </source>
</reference>
<dbReference type="AlphaFoldDB" id="A0AAU0EZE6"/>
<evidence type="ECO:0000256" key="3">
    <source>
        <dbReference type="ARBA" id="ARBA00022448"/>
    </source>
</evidence>
<dbReference type="Proteomes" id="UP001432059">
    <property type="component" value="Chromosome"/>
</dbReference>
<comment type="similarity">
    <text evidence="2">Belongs to the outer membrane factor (OMF) (TC 1.B.17) family.</text>
</comment>
<accession>A0AAU0EZE6</accession>
<evidence type="ECO:0000256" key="4">
    <source>
        <dbReference type="ARBA" id="ARBA00022452"/>
    </source>
</evidence>